<dbReference type="OrthoDB" id="9891150at2"/>
<sequence length="145" mass="15972">MKKSLFIVPAVAFGIFTGVSNDASAQELNLNIQAAETHVQAITTSSIYDNAPELKNGYKLNSQTSNTYPVQRYKFYYDGYNGNAAILFHPEGNQKLNVLNGNLIKVNNSYDTSASGLTYGWNYVEIIQTAPGKTSTQPFVFSIGW</sequence>
<keyword evidence="1" id="KW-0732">Signal</keyword>
<proteinExistence type="predicted"/>
<name>A0A1E4R8B9_9BACI</name>
<gene>
    <name evidence="2" type="ORF">BG258_12850</name>
</gene>
<evidence type="ECO:0000256" key="1">
    <source>
        <dbReference type="SAM" id="SignalP"/>
    </source>
</evidence>
<comment type="caution">
    <text evidence="2">The sequence shown here is derived from an EMBL/GenBank/DDBJ whole genome shotgun (WGS) entry which is preliminary data.</text>
</comment>
<accession>A0A1E4R8B9</accession>
<feature type="chain" id="PRO_5009162129" evidence="1">
    <location>
        <begin position="26"/>
        <end position="145"/>
    </location>
</feature>
<dbReference type="Proteomes" id="UP000094784">
    <property type="component" value="Unassembled WGS sequence"/>
</dbReference>
<dbReference type="EMBL" id="MECQ01000001">
    <property type="protein sequence ID" value="ODV56720.1"/>
    <property type="molecule type" value="Genomic_DNA"/>
</dbReference>
<reference evidence="2 3" key="1">
    <citation type="submission" date="2016-09" db="EMBL/GenBank/DDBJ databases">
        <title>Draft genome sequence of the soil isolate, Lysinibacillus fusiformis M5, a potential hypoxanthine producer.</title>
        <authorList>
            <person name="Gallegos-Monterrosa R."/>
            <person name="Maroti G."/>
            <person name="Balint B."/>
            <person name="Kovacs A.T."/>
        </authorList>
    </citation>
    <scope>NUCLEOTIDE SEQUENCE [LARGE SCALE GENOMIC DNA]</scope>
    <source>
        <strain evidence="2 3">M5</strain>
    </source>
</reference>
<dbReference type="RefSeq" id="WP_069481708.1">
    <property type="nucleotide sequence ID" value="NZ_JBGOGZ010000002.1"/>
</dbReference>
<evidence type="ECO:0000313" key="2">
    <source>
        <dbReference type="EMBL" id="ODV56720.1"/>
    </source>
</evidence>
<feature type="signal peptide" evidence="1">
    <location>
        <begin position="1"/>
        <end position="25"/>
    </location>
</feature>
<protein>
    <submittedName>
        <fullName evidence="2">Uncharacterized protein</fullName>
    </submittedName>
</protein>
<dbReference type="AlphaFoldDB" id="A0A1E4R8B9"/>
<evidence type="ECO:0000313" key="3">
    <source>
        <dbReference type="Proteomes" id="UP000094784"/>
    </source>
</evidence>
<organism evidence="2 3">
    <name type="scientific">Lysinibacillus fusiformis</name>
    <dbReference type="NCBI Taxonomy" id="28031"/>
    <lineage>
        <taxon>Bacteria</taxon>
        <taxon>Bacillati</taxon>
        <taxon>Bacillota</taxon>
        <taxon>Bacilli</taxon>
        <taxon>Bacillales</taxon>
        <taxon>Bacillaceae</taxon>
        <taxon>Lysinibacillus</taxon>
    </lineage>
</organism>